<evidence type="ECO:0000259" key="11">
    <source>
        <dbReference type="Pfam" id="PF26148"/>
    </source>
</evidence>
<dbReference type="InterPro" id="IPR007810">
    <property type="entry name" value="Pep3/Vps18_beta-prop"/>
</dbReference>
<evidence type="ECO:0000256" key="6">
    <source>
        <dbReference type="ARBA" id="ARBA00022833"/>
    </source>
</evidence>
<dbReference type="InterPro" id="IPR058919">
    <property type="entry name" value="Pep3/Vps18_RING_C"/>
</dbReference>
<gene>
    <name evidence="13" type="primary">LOC108568450</name>
</gene>
<evidence type="ECO:0000313" key="13">
    <source>
        <dbReference type="RefSeq" id="XP_017785035.1"/>
    </source>
</evidence>
<dbReference type="Proteomes" id="UP000695000">
    <property type="component" value="Unplaced"/>
</dbReference>
<evidence type="ECO:0000256" key="3">
    <source>
        <dbReference type="ARBA" id="ARBA00017338"/>
    </source>
</evidence>
<evidence type="ECO:0000256" key="4">
    <source>
        <dbReference type="ARBA" id="ARBA00022723"/>
    </source>
</evidence>
<reference evidence="13" key="1">
    <citation type="submission" date="2025-08" db="UniProtKB">
        <authorList>
            <consortium name="RefSeq"/>
        </authorList>
    </citation>
    <scope>IDENTIFICATION</scope>
    <source>
        <tissue evidence="13">Whole Larva</tissue>
    </source>
</reference>
<name>A0ABM1NDY5_NICVS</name>
<comment type="similarity">
    <text evidence="2">Belongs to the VPS18 family.</text>
</comment>
<evidence type="ECO:0000256" key="5">
    <source>
        <dbReference type="ARBA" id="ARBA00022771"/>
    </source>
</evidence>
<evidence type="ECO:0000256" key="9">
    <source>
        <dbReference type="SAM" id="Coils"/>
    </source>
</evidence>
<dbReference type="SMART" id="SM00299">
    <property type="entry name" value="CLH"/>
    <property type="match status" value="1"/>
</dbReference>
<keyword evidence="5" id="KW-0863">Zinc-finger</keyword>
<evidence type="ECO:0000259" key="10">
    <source>
        <dbReference type="Pfam" id="PF05131"/>
    </source>
</evidence>
<evidence type="ECO:0000313" key="12">
    <source>
        <dbReference type="Proteomes" id="UP000695000"/>
    </source>
</evidence>
<dbReference type="PANTHER" id="PTHR23323:SF26">
    <property type="entry name" value="VACUOLAR PROTEIN SORTING-ASSOCIATED PROTEIN 18 HOMOLOG"/>
    <property type="match status" value="1"/>
</dbReference>
<feature type="domain" description="Pep3/Vps18 beta-propeller" evidence="10">
    <location>
        <begin position="39"/>
        <end position="419"/>
    </location>
</feature>
<dbReference type="Pfam" id="PF26148">
    <property type="entry name" value="VPS18_RING_C"/>
    <property type="match status" value="1"/>
</dbReference>
<keyword evidence="12" id="KW-1185">Reference proteome</keyword>
<keyword evidence="4" id="KW-0479">Metal-binding</keyword>
<evidence type="ECO:0000256" key="7">
    <source>
        <dbReference type="ARBA" id="ARBA00023136"/>
    </source>
</evidence>
<dbReference type="Pfam" id="PF00637">
    <property type="entry name" value="Clathrin"/>
    <property type="match status" value="1"/>
</dbReference>
<accession>A0ABM1NDY5</accession>
<dbReference type="GeneID" id="108568450"/>
<dbReference type="PROSITE" id="PS50236">
    <property type="entry name" value="CHCR"/>
    <property type="match status" value="1"/>
</dbReference>
<feature type="domain" description="Pep3/Vps18 RING C-terminal" evidence="11">
    <location>
        <begin position="878"/>
        <end position="974"/>
    </location>
</feature>
<dbReference type="InterPro" id="IPR000547">
    <property type="entry name" value="Clathrin_H-chain/VPS_repeat"/>
</dbReference>
<dbReference type="Pfam" id="PF05131">
    <property type="entry name" value="Pep3_Vps18"/>
    <property type="match status" value="1"/>
</dbReference>
<proteinExistence type="inferred from homology"/>
<keyword evidence="9" id="KW-0175">Coiled coil</keyword>
<comment type="subcellular location">
    <subcellularLocation>
        <location evidence="1">Late endosome membrane</location>
        <topology evidence="1">Peripheral membrane protein</topology>
        <orientation evidence="1">Cytoplasmic side</orientation>
    </subcellularLocation>
</comment>
<sequence>MNILDQFEVPSQNSKINSYNNAEMSTSGYIQMSMEQEMPIFTKAKKDFTPADSITHVAISNKYLVVAMSNCVLFRMNLNNPSQQDEISISKYTKASRLTNLFLDPQGNHLLMTFAPINPDGPSELVYLARKSNKLKSSSKFRTHTFTSVAWNYNNQSEISTGTILLGTTKGLIIETEIVMEGEKYFITSGLEQYWKQLPNYLPLYGVREVEGLLFDIGKDNEVPITGLEFFNLPGTDKHFVFASTPRRLYMFTGPANPDDKPLLQQVFNKYLNIPEKDSYIEEESSLKYSQLKFWSENLVVPNYLAWMTQYSVSYAKIDLYNLQSIKDIKDKIELIKYQRPNYGSEQFSTKAPFALALTEFHVLIAYTDMIKGMSLLNADLVYEDNYNEAFGSLVNLVKDQITGTIWAVTQNAIFRFKVTKEERHVWRIYCDKQEFELAKKYSKDNEAYYDQVLIKEANMLFESGNYVQSALCYAQTQSSFEGICLKFIQIDQQTALKVFLRKKLQNLKQQDKTQITMIVLWLIELYLNQFEEMRLKDQDRTKEFSDLEKEFEQFLTMKQICGTVEKNRRSIYEIMASHGDKANAIRLTIVHKDFEQLIRQHIYKSSFPEALDVLKSQNNRELFYQFAPILIQEIPKLVVKALIDQGRNLMPVKLLPALVSCNGNAHSLEIIKYLEHCVNILKCNEKAVHNLLLSLYAKYNQTQVMEYLNSQGLNISMVNYDVYFALRLCQEKKLTRACVQLSSLLGLWESAVDMALTIDKNLAIQIANQPPQSEIELRKKLWLKIAKHVVSGKADIQTAMEFLKQCDLIRIEDILPFFSDFVTMDHFKDAICNSLMEYNQHIEDLKEEMEEATKSAELVRKEIQSFRNKYTFIRNSDVCEICEMTLIMRQFYMFPCRHRFHSDCLLKELNPLLGPARRNKLNDLQRQFNFLNTQTIDNISTGSSGMSTKDIVKAEIDNIVASECLYCGENMIRNIDIPFFDENEYESILKEWE</sequence>
<evidence type="ECO:0000256" key="2">
    <source>
        <dbReference type="ARBA" id="ARBA00010454"/>
    </source>
</evidence>
<dbReference type="SUPFAM" id="SSF57850">
    <property type="entry name" value="RING/U-box"/>
    <property type="match status" value="1"/>
</dbReference>
<feature type="coiled-coil region" evidence="9">
    <location>
        <begin position="829"/>
        <end position="870"/>
    </location>
</feature>
<dbReference type="RefSeq" id="XP_017785035.1">
    <property type="nucleotide sequence ID" value="XM_017929546.1"/>
</dbReference>
<organism evidence="12 13">
    <name type="scientific">Nicrophorus vespilloides</name>
    <name type="common">Boreal carrion beetle</name>
    <dbReference type="NCBI Taxonomy" id="110193"/>
    <lineage>
        <taxon>Eukaryota</taxon>
        <taxon>Metazoa</taxon>
        <taxon>Ecdysozoa</taxon>
        <taxon>Arthropoda</taxon>
        <taxon>Hexapoda</taxon>
        <taxon>Insecta</taxon>
        <taxon>Pterygota</taxon>
        <taxon>Neoptera</taxon>
        <taxon>Endopterygota</taxon>
        <taxon>Coleoptera</taxon>
        <taxon>Polyphaga</taxon>
        <taxon>Staphyliniformia</taxon>
        <taxon>Silphidae</taxon>
        <taxon>Nicrophorinae</taxon>
        <taxon>Nicrophorus</taxon>
    </lineage>
</organism>
<evidence type="ECO:0000256" key="1">
    <source>
        <dbReference type="ARBA" id="ARBA00004492"/>
    </source>
</evidence>
<dbReference type="InterPro" id="IPR055358">
    <property type="entry name" value="CHCR"/>
</dbReference>
<dbReference type="CDD" id="cd16462">
    <property type="entry name" value="RING-H2_Pep3p-like"/>
    <property type="match status" value="1"/>
</dbReference>
<protein>
    <recommendedName>
        <fullName evidence="3">Vacuolar protein sorting-associated protein 18 homolog</fullName>
    </recommendedName>
</protein>
<keyword evidence="7" id="KW-0472">Membrane</keyword>
<evidence type="ECO:0000256" key="8">
    <source>
        <dbReference type="PROSITE-ProRule" id="PRU01006"/>
    </source>
</evidence>
<keyword evidence="6" id="KW-0862">Zinc</keyword>
<dbReference type="PANTHER" id="PTHR23323">
    <property type="entry name" value="VACUOLAR PROTEIN SORTING-ASSOCIATED PROTEIN"/>
    <property type="match status" value="1"/>
</dbReference>
<feature type="repeat" description="CHCR" evidence="8">
    <location>
        <begin position="644"/>
        <end position="799"/>
    </location>
</feature>